<dbReference type="AlphaFoldDB" id="A0A327YS56"/>
<keyword evidence="2" id="KW-1185">Reference proteome</keyword>
<reference evidence="1 2" key="1">
    <citation type="submission" date="2018-06" db="EMBL/GenBank/DDBJ databases">
        <title>Genomic Encyclopedia of Archaeal and Bacterial Type Strains, Phase II (KMG-II): from individual species to whole genera.</title>
        <authorList>
            <person name="Goeker M."/>
        </authorList>
    </citation>
    <scope>NUCLEOTIDE SEQUENCE [LARGE SCALE GENOMIC DNA]</scope>
    <source>
        <strain evidence="1 2">DSM 22011</strain>
    </source>
</reference>
<name>A0A327YS56_9RHOB</name>
<evidence type="ECO:0000313" key="2">
    <source>
        <dbReference type="Proteomes" id="UP000249165"/>
    </source>
</evidence>
<protein>
    <submittedName>
        <fullName evidence="1">Uncharacterized protein</fullName>
    </submittedName>
</protein>
<proteinExistence type="predicted"/>
<organism evidence="1 2">
    <name type="scientific">Salipiger aestuarii</name>
    <dbReference type="NCBI Taxonomy" id="568098"/>
    <lineage>
        <taxon>Bacteria</taxon>
        <taxon>Pseudomonadati</taxon>
        <taxon>Pseudomonadota</taxon>
        <taxon>Alphaproteobacteria</taxon>
        <taxon>Rhodobacterales</taxon>
        <taxon>Roseobacteraceae</taxon>
        <taxon>Salipiger</taxon>
    </lineage>
</organism>
<sequence>MANAGAEQLFNSQGCHECRTYAAQTYAAQTYAAQTYAAQTYAAQMCTAKRHAPRQDTSPKKKDARWWAADVLTLARAGRTSENKRDQASIIIGFSRFSTIALRSSAPSAPSMTR</sequence>
<dbReference type="EMBL" id="QLMG01000002">
    <property type="protein sequence ID" value="RAK22927.1"/>
    <property type="molecule type" value="Genomic_DNA"/>
</dbReference>
<gene>
    <name evidence="1" type="ORF">ATI53_1002106</name>
</gene>
<dbReference type="Proteomes" id="UP000249165">
    <property type="component" value="Unassembled WGS sequence"/>
</dbReference>
<comment type="caution">
    <text evidence="1">The sequence shown here is derived from an EMBL/GenBank/DDBJ whole genome shotgun (WGS) entry which is preliminary data.</text>
</comment>
<accession>A0A327YS56</accession>
<evidence type="ECO:0000313" key="1">
    <source>
        <dbReference type="EMBL" id="RAK22927.1"/>
    </source>
</evidence>